<comment type="caution">
    <text evidence="1">The sequence shown here is derived from an EMBL/GenBank/DDBJ whole genome shotgun (WGS) entry which is preliminary data.</text>
</comment>
<organism evidence="1 2">
    <name type="scientific">Acinetobacter venetianus</name>
    <dbReference type="NCBI Taxonomy" id="52133"/>
    <lineage>
        <taxon>Bacteria</taxon>
        <taxon>Pseudomonadati</taxon>
        <taxon>Pseudomonadota</taxon>
        <taxon>Gammaproteobacteria</taxon>
        <taxon>Moraxellales</taxon>
        <taxon>Moraxellaceae</taxon>
        <taxon>Acinetobacter</taxon>
    </lineage>
</organism>
<sequence>MDAHFYLDVRVLESSDDTDLKLGHIRNQIYTVIHGAFRKLPAHYALAVEMSDKLKAKQEQFEKKHGRTAKPSFDILRIFAEQQDELEQLIEAIKGHWKIRDYTVLGTAIAVPMAKISGWKSYRRFRIPTQKAERTQLSNQNEPLRDRRLKTARDKPFFQVMSQSTGQGFTIIIDIQDCENAGHGLPDSYGLARKESPFALPVF</sequence>
<protein>
    <submittedName>
        <fullName evidence="1">CRISPR-associated protein</fullName>
    </submittedName>
</protein>
<dbReference type="EMBL" id="JRHX01000010">
    <property type="protein sequence ID" value="KXZ73046.1"/>
    <property type="molecule type" value="Genomic_DNA"/>
</dbReference>
<dbReference type="InterPro" id="IPR042564">
    <property type="entry name" value="CRISPR-Cas6/Csy4_sf"/>
</dbReference>
<evidence type="ECO:0000313" key="2">
    <source>
        <dbReference type="Proteomes" id="UP000075544"/>
    </source>
</evidence>
<dbReference type="PATRIC" id="fig|52133.19.peg.178"/>
<proteinExistence type="predicted"/>
<gene>
    <name evidence="1" type="ORF">AVENLUH13518_00171</name>
</gene>
<evidence type="ECO:0000313" key="1">
    <source>
        <dbReference type="EMBL" id="KXZ73046.1"/>
    </source>
</evidence>
<accession>A0A150I0E3</accession>
<dbReference type="GO" id="GO:0043571">
    <property type="term" value="P:maintenance of CRISPR repeat elements"/>
    <property type="evidence" value="ECO:0007669"/>
    <property type="project" value="InterPro"/>
</dbReference>
<dbReference type="Pfam" id="PF09618">
    <property type="entry name" value="Cas_Csy4"/>
    <property type="match status" value="1"/>
</dbReference>
<dbReference type="AlphaFoldDB" id="A0A150I0E3"/>
<dbReference type="InterPro" id="IPR013396">
    <property type="entry name" value="CRISPR-assoc_prot_Csy4"/>
</dbReference>
<dbReference type="RefSeq" id="WP_061523664.1">
    <property type="nucleotide sequence ID" value="NZ_JRHX01000010.1"/>
</dbReference>
<reference evidence="1 2" key="1">
    <citation type="journal article" date="2016" name="Sci. Rep.">
        <title>Genomic and phenotypic characterization of the species Acinetobacter venetianus.</title>
        <authorList>
            <person name="Fondi M."/>
            <person name="Maida I."/>
            <person name="Perrin E."/>
            <person name="Orlandini V."/>
            <person name="La Torre L."/>
            <person name="Bosi E."/>
            <person name="Negroni A."/>
            <person name="Zanaroli G."/>
            <person name="Fava F."/>
            <person name="Decorosi F."/>
            <person name="Giovannetti L."/>
            <person name="Viti C."/>
            <person name="Vaneechoutte M."/>
            <person name="Dijkshoorn L."/>
            <person name="Fani R."/>
        </authorList>
    </citation>
    <scope>NUCLEOTIDE SEQUENCE [LARGE SCALE GENOMIC DNA]</scope>
    <source>
        <strain evidence="1 2">LUH13518</strain>
    </source>
</reference>
<dbReference type="Proteomes" id="UP000075544">
    <property type="component" value="Unassembled WGS sequence"/>
</dbReference>
<name>A0A150I0E3_9GAMM</name>
<dbReference type="GO" id="GO:0004519">
    <property type="term" value="F:endonuclease activity"/>
    <property type="evidence" value="ECO:0007669"/>
    <property type="project" value="InterPro"/>
</dbReference>
<dbReference type="Gene3D" id="3.30.70.2540">
    <property type="entry name" value="CRISPR-associated endoribonuclease Cas6/Csy4"/>
    <property type="match status" value="1"/>
</dbReference>